<keyword evidence="3 9" id="KW-0645">Protease</keyword>
<comment type="activity regulation">
    <text evidence="9">The formation of the proteasomal ATPase PAN-20S proteasome complex, via the docking of the C-termini of PAN into the intersubunit pockets in the alpha-rings, triggers opening of the gate for substrate entry. Interconversion between the open-gate and close-gate conformations leads to a dynamic regulation of the 20S proteasome proteolysis activity.</text>
</comment>
<comment type="subunit">
    <text evidence="9">The 20S proteasome core is composed of 14 alpha and 14 beta subunits that assemble into four stacked heptameric rings, resulting in a barrel-shaped structure. The two inner rings, each composed of seven catalytic beta subunits, are sandwiched by two outer rings, each composed of seven alpha subunits. The catalytic chamber with the active sites is on the inside of the barrel. Has a gated structure, the ends of the cylinder being occluded by the N-termini of the alpha-subunits. Is capped at one or both ends by the proteasome regulatory ATPase, PAN.</text>
</comment>
<dbReference type="SUPFAM" id="SSF56235">
    <property type="entry name" value="N-terminal nucleophile aminohydrolases (Ntn hydrolases)"/>
    <property type="match status" value="1"/>
</dbReference>
<dbReference type="InterPro" id="IPR023333">
    <property type="entry name" value="Proteasome_suB-type"/>
</dbReference>
<evidence type="ECO:0000256" key="5">
    <source>
        <dbReference type="ARBA" id="ARBA00022801"/>
    </source>
</evidence>
<comment type="similarity">
    <text evidence="9">Belongs to the peptidase T1B family.</text>
</comment>
<dbReference type="GO" id="GO:0004298">
    <property type="term" value="F:threonine-type endopeptidase activity"/>
    <property type="evidence" value="ECO:0007669"/>
    <property type="project" value="UniProtKB-UniRule"/>
</dbReference>
<evidence type="ECO:0000256" key="2">
    <source>
        <dbReference type="ARBA" id="ARBA00022490"/>
    </source>
</evidence>
<sequence length="206" mass="22252">MASNTELVIGGVTLGVRVKDGVVLASEKRVAYGYTILSKSAKKVYVLNERIGIAFTGLVGDMQTLSKRLRSLIQLYELENHTEMLVRSAAKLLGNILFESRFAPFLTQTLIAGRDSEGFHLFSLDVLGSVIEEDFTAIGSGAPIAIGILESEFKKDMSIEDGVRLARKAIMGAVSRDIGSGDGVDILIIDSASMREESQILRGLQA</sequence>
<evidence type="ECO:0000256" key="6">
    <source>
        <dbReference type="ARBA" id="ARBA00022813"/>
    </source>
</evidence>
<keyword evidence="6 9" id="KW-0068">Autocatalytic cleavage</keyword>
<dbReference type="Gene3D" id="3.60.20.10">
    <property type="entry name" value="Glutamine Phosphoribosylpyrophosphate, subunit 1, domain 1"/>
    <property type="match status" value="1"/>
</dbReference>
<dbReference type="GO" id="GO:0019774">
    <property type="term" value="C:proteasome core complex, beta-subunit complex"/>
    <property type="evidence" value="ECO:0007669"/>
    <property type="project" value="UniProtKB-UniRule"/>
</dbReference>
<evidence type="ECO:0000256" key="9">
    <source>
        <dbReference type="HAMAP-Rule" id="MF_02113"/>
    </source>
</evidence>
<evidence type="ECO:0000256" key="7">
    <source>
        <dbReference type="ARBA" id="ARBA00022942"/>
    </source>
</evidence>
<dbReference type="PANTHER" id="PTHR32194:SF0">
    <property type="entry name" value="ATP-DEPENDENT PROTEASE SUBUNIT HSLV"/>
    <property type="match status" value="1"/>
</dbReference>
<keyword evidence="5 9" id="KW-0378">Hydrolase</keyword>
<reference evidence="10 11" key="1">
    <citation type="submission" date="2017-04" db="EMBL/GenBank/DDBJ databases">
        <title>Novel microbial lineages endemic to geothermal iron-oxide mats fill important gaps in the evolutionary history of Archaea.</title>
        <authorList>
            <person name="Jay Z.J."/>
            <person name="Beam J.P."/>
            <person name="Dlakic M."/>
            <person name="Rusch D.B."/>
            <person name="Kozubal M.A."/>
            <person name="Inskeep W.P."/>
        </authorList>
    </citation>
    <scope>NUCLEOTIDE SEQUENCE [LARGE SCALE GENOMIC DNA]</scope>
    <source>
        <strain evidence="10">ECH_B_SAG-M15</strain>
    </source>
</reference>
<keyword evidence="7 9" id="KW-0647">Proteasome</keyword>
<protein>
    <recommendedName>
        <fullName evidence="9">Proteasome subunit beta</fullName>
        <ecNumber evidence="9">3.4.25.1</ecNumber>
    </recommendedName>
    <alternativeName>
        <fullName evidence="9">20S proteasome beta subunit</fullName>
    </alternativeName>
    <alternativeName>
        <fullName evidence="9">Proteasome core protein PsmB</fullName>
    </alternativeName>
</protein>
<dbReference type="AlphaFoldDB" id="A0A2R6AUN5"/>
<dbReference type="PROSITE" id="PS00854">
    <property type="entry name" value="PROTEASOME_BETA_1"/>
    <property type="match status" value="1"/>
</dbReference>
<dbReference type="GO" id="GO:0005737">
    <property type="term" value="C:cytoplasm"/>
    <property type="evidence" value="ECO:0007669"/>
    <property type="project" value="UniProtKB-SubCell"/>
</dbReference>
<dbReference type="EC" id="3.4.25.1" evidence="9"/>
<keyword evidence="4 9" id="KW-0888">Threonine protease</keyword>
<keyword evidence="2 9" id="KW-0963">Cytoplasm</keyword>
<dbReference type="InterPro" id="IPR000243">
    <property type="entry name" value="Pept_T1A_subB"/>
</dbReference>
<gene>
    <name evidence="9" type="primary">psmB</name>
    <name evidence="10" type="ORF">B9Q08_05445</name>
</gene>
<dbReference type="HAMAP" id="MF_02113_A">
    <property type="entry name" value="Proteasome_B_A"/>
    <property type="match status" value="1"/>
</dbReference>
<dbReference type="PRINTS" id="PR00141">
    <property type="entry name" value="PROTEASOME"/>
</dbReference>
<comment type="caution">
    <text evidence="10">The sequence shown here is derived from an EMBL/GenBank/DDBJ whole genome shotgun (WGS) entry which is preliminary data.</text>
</comment>
<proteinExistence type="inferred from homology"/>
<dbReference type="Proteomes" id="UP000240490">
    <property type="component" value="Unassembled WGS sequence"/>
</dbReference>
<dbReference type="GO" id="GO:0010498">
    <property type="term" value="P:proteasomal protein catabolic process"/>
    <property type="evidence" value="ECO:0007669"/>
    <property type="project" value="UniProtKB-UniRule"/>
</dbReference>
<dbReference type="InterPro" id="IPR029055">
    <property type="entry name" value="Ntn_hydrolases_N"/>
</dbReference>
<comment type="caution">
    <text evidence="9">Lacks conserved residue(s) required for the propagation of feature annotation.</text>
</comment>
<feature type="chain" id="PRO_5023495362" description="Proteasome subunit beta" evidence="9">
    <location>
        <begin position="11"/>
        <end position="206"/>
    </location>
</feature>
<comment type="function">
    <text evidence="9">Component of the proteasome core, a large protease complex with broad specificity involved in protein degradation.</text>
</comment>
<feature type="propeptide" id="PRO_5015366501" description="Removed in mature form; by autocatalysis" evidence="9">
    <location>
        <begin position="1"/>
        <end position="10"/>
    </location>
</feature>
<evidence type="ECO:0000313" key="10">
    <source>
        <dbReference type="EMBL" id="PSN90091.1"/>
    </source>
</evidence>
<accession>A0A2R6AUN5</accession>
<evidence type="ECO:0000313" key="11">
    <source>
        <dbReference type="Proteomes" id="UP000240490"/>
    </source>
</evidence>
<dbReference type="PANTHER" id="PTHR32194">
    <property type="entry name" value="METALLOPROTEASE TLDD"/>
    <property type="match status" value="1"/>
</dbReference>
<comment type="catalytic activity">
    <reaction evidence="1 9">
        <text>Cleavage of peptide bonds with very broad specificity.</text>
        <dbReference type="EC" id="3.4.25.1"/>
    </reaction>
</comment>
<dbReference type="InterPro" id="IPR001353">
    <property type="entry name" value="Proteasome_sua/b"/>
</dbReference>
<evidence type="ECO:0000256" key="4">
    <source>
        <dbReference type="ARBA" id="ARBA00022698"/>
    </source>
</evidence>
<dbReference type="InterPro" id="IPR016050">
    <property type="entry name" value="Proteasome_bsu_CS"/>
</dbReference>
<name>A0A2R6AUN5_9ARCH</name>
<dbReference type="EMBL" id="NEXJ01000097">
    <property type="protein sequence ID" value="PSN90091.1"/>
    <property type="molecule type" value="Genomic_DNA"/>
</dbReference>
<keyword evidence="8 9" id="KW-0865">Zymogen</keyword>
<evidence type="ECO:0000256" key="1">
    <source>
        <dbReference type="ARBA" id="ARBA00001198"/>
    </source>
</evidence>
<dbReference type="Pfam" id="PF00227">
    <property type="entry name" value="Proteasome"/>
    <property type="match status" value="1"/>
</dbReference>
<evidence type="ECO:0000256" key="8">
    <source>
        <dbReference type="ARBA" id="ARBA00023145"/>
    </source>
</evidence>
<evidence type="ECO:0000256" key="3">
    <source>
        <dbReference type="ARBA" id="ARBA00022670"/>
    </source>
</evidence>
<dbReference type="PROSITE" id="PS51476">
    <property type="entry name" value="PROTEASOME_BETA_2"/>
    <property type="match status" value="1"/>
</dbReference>
<organism evidence="10 11">
    <name type="scientific">Candidatus Marsarchaeota G2 archaeon ECH_B_SAG-M15</name>
    <dbReference type="NCBI Taxonomy" id="1978162"/>
    <lineage>
        <taxon>Archaea</taxon>
        <taxon>Candidatus Marsarchaeota</taxon>
        <taxon>Candidatus Marsarchaeota group 2</taxon>
    </lineage>
</organism>
<dbReference type="InterPro" id="IPR019983">
    <property type="entry name" value="Pept_T1A_Psome_bsu_arc"/>
</dbReference>
<comment type="subcellular location">
    <subcellularLocation>
        <location evidence="9">Cytoplasm</location>
    </subcellularLocation>
</comment>